<comment type="similarity">
    <text evidence="2">Belongs to the DUOXA family.</text>
</comment>
<evidence type="ECO:0000256" key="1">
    <source>
        <dbReference type="ARBA" id="ARBA00004141"/>
    </source>
</evidence>
<feature type="transmembrane region" description="Helical" evidence="7">
    <location>
        <begin position="263"/>
        <end position="288"/>
    </location>
</feature>
<feature type="transmembrane region" description="Helical" evidence="7">
    <location>
        <begin position="308"/>
        <end position="327"/>
    </location>
</feature>
<proteinExistence type="inferred from homology"/>
<evidence type="ECO:0000256" key="7">
    <source>
        <dbReference type="SAM" id="Phobius"/>
    </source>
</evidence>
<dbReference type="Pfam" id="PF10204">
    <property type="entry name" value="DuoxA"/>
    <property type="match status" value="1"/>
</dbReference>
<gene>
    <name evidence="9" type="ORF">OKIOD_LOCUS7274</name>
</gene>
<keyword evidence="5 7" id="KW-0472">Membrane</keyword>
<keyword evidence="3 7" id="KW-0812">Transmembrane</keyword>
<feature type="transmembrane region" description="Helical" evidence="7">
    <location>
        <begin position="113"/>
        <end position="135"/>
    </location>
</feature>
<keyword evidence="8" id="KW-0732">Signal</keyword>
<name>A0ABN7SE87_OIKDI</name>
<comment type="subcellular location">
    <subcellularLocation>
        <location evidence="1">Membrane</location>
        <topology evidence="1">Multi-pass membrane protein</topology>
    </subcellularLocation>
</comment>
<dbReference type="EMBL" id="OU015569">
    <property type="protein sequence ID" value="CAG5098490.1"/>
    <property type="molecule type" value="Genomic_DNA"/>
</dbReference>
<feature type="chain" id="PRO_5046845765" evidence="8">
    <location>
        <begin position="20"/>
        <end position="506"/>
    </location>
</feature>
<keyword evidence="6" id="KW-0325">Glycoprotein</keyword>
<dbReference type="PANTHER" id="PTHR31158">
    <property type="entry name" value="DUAL OXIDASE 2"/>
    <property type="match status" value="1"/>
</dbReference>
<evidence type="ECO:0000313" key="9">
    <source>
        <dbReference type="EMBL" id="CAG5098490.1"/>
    </source>
</evidence>
<evidence type="ECO:0000313" key="10">
    <source>
        <dbReference type="Proteomes" id="UP001158576"/>
    </source>
</evidence>
<feature type="transmembrane region" description="Helical" evidence="7">
    <location>
        <begin position="230"/>
        <end position="251"/>
    </location>
</feature>
<sequence length="506" mass="57007">MNQAIFLCVTLRWCASMNAVSRGLSLLTSVEASSDVTRFQLDTNATQTTKKLHRQKMSSDVVEIPVFKERRTPVMLEPVFLPLLLVAFALIIGFCVILPGIRGRERAFAAIRVLLLGSMGIWFIFSFFCTEWVVAESSAKIQYFPLDNLAVESKIKVQMGFSNVNITLRALDELSHPNHHWNERISYSNVDTDFDSLVRQYKPEPLLKVASYFTSQSTSMSQQRTLKLQLFFRLALAFQILALLLWGLSCAVLNKAISIGAQFLLISGLSQIIANVFISVTPNITFFLPEVPEGIRFQFGWNWSLNMGMALLSIIVAITILFMDCYATSVIREILAYAPYDDEECYECEQNGERCIKCKNEILAKDLPNKAKYETETSKAVLQIVNARKLYPKALTMRYENEEKFAKKQLRKKAVEANRESRKKAERRGSAVSISADVDQTLSYGDWKILEPGNFGSQPHFTSDGSLSCRSLPTLSEGSVVDNANYRTQSTISTDTASEIDLDQMV</sequence>
<keyword evidence="4 7" id="KW-1133">Transmembrane helix</keyword>
<dbReference type="PANTHER" id="PTHR31158:SF1">
    <property type="entry name" value="DOXA1 FACTOR-RELATED"/>
    <property type="match status" value="1"/>
</dbReference>
<keyword evidence="10" id="KW-1185">Reference proteome</keyword>
<feature type="signal peptide" evidence="8">
    <location>
        <begin position="1"/>
        <end position="19"/>
    </location>
</feature>
<protein>
    <submittedName>
        <fullName evidence="9">Oidioi.mRNA.OKI2018_I69.XSR.g15716.t1.cds</fullName>
    </submittedName>
</protein>
<evidence type="ECO:0000256" key="4">
    <source>
        <dbReference type="ARBA" id="ARBA00022989"/>
    </source>
</evidence>
<evidence type="ECO:0000256" key="8">
    <source>
        <dbReference type="SAM" id="SignalP"/>
    </source>
</evidence>
<organism evidence="9 10">
    <name type="scientific">Oikopleura dioica</name>
    <name type="common">Tunicate</name>
    <dbReference type="NCBI Taxonomy" id="34765"/>
    <lineage>
        <taxon>Eukaryota</taxon>
        <taxon>Metazoa</taxon>
        <taxon>Chordata</taxon>
        <taxon>Tunicata</taxon>
        <taxon>Appendicularia</taxon>
        <taxon>Copelata</taxon>
        <taxon>Oikopleuridae</taxon>
        <taxon>Oikopleura</taxon>
    </lineage>
</organism>
<evidence type="ECO:0000256" key="3">
    <source>
        <dbReference type="ARBA" id="ARBA00022692"/>
    </source>
</evidence>
<dbReference type="Proteomes" id="UP001158576">
    <property type="component" value="Chromosome XSR"/>
</dbReference>
<dbReference type="InterPro" id="IPR018469">
    <property type="entry name" value="Dual_oxidase_maturation_fac"/>
</dbReference>
<feature type="transmembrane region" description="Helical" evidence="7">
    <location>
        <begin position="79"/>
        <end position="101"/>
    </location>
</feature>
<evidence type="ECO:0000256" key="2">
    <source>
        <dbReference type="ARBA" id="ARBA00009816"/>
    </source>
</evidence>
<evidence type="ECO:0000256" key="6">
    <source>
        <dbReference type="ARBA" id="ARBA00023180"/>
    </source>
</evidence>
<reference evidence="9 10" key="1">
    <citation type="submission" date="2021-04" db="EMBL/GenBank/DDBJ databases">
        <authorList>
            <person name="Bliznina A."/>
        </authorList>
    </citation>
    <scope>NUCLEOTIDE SEQUENCE [LARGE SCALE GENOMIC DNA]</scope>
</reference>
<accession>A0ABN7SE87</accession>
<evidence type="ECO:0000256" key="5">
    <source>
        <dbReference type="ARBA" id="ARBA00023136"/>
    </source>
</evidence>